<comment type="function">
    <text evidence="1">Potential calcium sensor.</text>
</comment>
<gene>
    <name evidence="7" type="ORF">DM860_010277</name>
</gene>
<dbReference type="InterPro" id="IPR039647">
    <property type="entry name" value="EF_hand_pair_protein_CML-like"/>
</dbReference>
<keyword evidence="5" id="KW-0732">Signal</keyword>
<evidence type="ECO:0000313" key="8">
    <source>
        <dbReference type="Proteomes" id="UP000249390"/>
    </source>
</evidence>
<dbReference type="CDD" id="cd00051">
    <property type="entry name" value="EFh"/>
    <property type="match status" value="2"/>
</dbReference>
<feature type="chain" id="PRO_5016261382" description="EF-hand domain-containing protein" evidence="5">
    <location>
        <begin position="25"/>
        <end position="191"/>
    </location>
</feature>
<dbReference type="InterPro" id="IPR011992">
    <property type="entry name" value="EF-hand-dom_pair"/>
</dbReference>
<protein>
    <recommendedName>
        <fullName evidence="6">EF-hand domain-containing protein</fullName>
    </recommendedName>
</protein>
<dbReference type="PROSITE" id="PS50222">
    <property type="entry name" value="EF_HAND_2"/>
    <property type="match status" value="4"/>
</dbReference>
<evidence type="ECO:0000256" key="4">
    <source>
        <dbReference type="ARBA" id="ARBA00022837"/>
    </source>
</evidence>
<accession>A0A328DC74</accession>
<proteinExistence type="predicted"/>
<evidence type="ECO:0000256" key="2">
    <source>
        <dbReference type="ARBA" id="ARBA00022723"/>
    </source>
</evidence>
<feature type="domain" description="EF-hand" evidence="6">
    <location>
        <begin position="52"/>
        <end position="87"/>
    </location>
</feature>
<dbReference type="EMBL" id="NQVE01000188">
    <property type="protein sequence ID" value="RAL41483.1"/>
    <property type="molecule type" value="Genomic_DNA"/>
</dbReference>
<name>A0A328DC74_9ASTE</name>
<dbReference type="PROSITE" id="PS00018">
    <property type="entry name" value="EF_HAND_1"/>
    <property type="match status" value="3"/>
</dbReference>
<feature type="domain" description="EF-hand" evidence="6">
    <location>
        <begin position="158"/>
        <end position="191"/>
    </location>
</feature>
<feature type="domain" description="EF-hand" evidence="6">
    <location>
        <begin position="121"/>
        <end position="156"/>
    </location>
</feature>
<keyword evidence="4" id="KW-0106">Calcium</keyword>
<dbReference type="Proteomes" id="UP000249390">
    <property type="component" value="Unassembled WGS sequence"/>
</dbReference>
<sequence>MPSKSTVLSLIYILLSVHICFTNCSTNLPETFSEMAANANPNPKSRPTVCPQDADEVQKVFEKFDANGDGKISAEELSGVLSALGTELSPEELNQVMDEIDTDKDGFINLPEFADFCKGDGGSKELRDAFDLYDADKDGLISAKELHEILTRLGVSTCSVEECQKMIGSVDSDGDGSVNFSEFEKMMTKKQ</sequence>
<dbReference type="FunFam" id="1.10.238.10:FF:000003">
    <property type="entry name" value="Calmodulin A"/>
    <property type="match status" value="1"/>
</dbReference>
<feature type="signal peptide" evidence="5">
    <location>
        <begin position="1"/>
        <end position="24"/>
    </location>
</feature>
<feature type="domain" description="EF-hand" evidence="6">
    <location>
        <begin position="88"/>
        <end position="118"/>
    </location>
</feature>
<keyword evidence="3" id="KW-0677">Repeat</keyword>
<dbReference type="InterPro" id="IPR002048">
    <property type="entry name" value="EF_hand_dom"/>
</dbReference>
<keyword evidence="2" id="KW-0479">Metal-binding</keyword>
<dbReference type="SUPFAM" id="SSF47473">
    <property type="entry name" value="EF-hand"/>
    <property type="match status" value="1"/>
</dbReference>
<keyword evidence="8" id="KW-1185">Reference proteome</keyword>
<dbReference type="GO" id="GO:0005509">
    <property type="term" value="F:calcium ion binding"/>
    <property type="evidence" value="ECO:0007669"/>
    <property type="project" value="InterPro"/>
</dbReference>
<dbReference type="GO" id="GO:0005737">
    <property type="term" value="C:cytoplasm"/>
    <property type="evidence" value="ECO:0007669"/>
    <property type="project" value="UniProtKB-ARBA"/>
</dbReference>
<evidence type="ECO:0000259" key="6">
    <source>
        <dbReference type="PROSITE" id="PS50222"/>
    </source>
</evidence>
<evidence type="ECO:0000256" key="5">
    <source>
        <dbReference type="SAM" id="SignalP"/>
    </source>
</evidence>
<dbReference type="AlphaFoldDB" id="A0A328DC74"/>
<organism evidence="7 8">
    <name type="scientific">Cuscuta australis</name>
    <dbReference type="NCBI Taxonomy" id="267555"/>
    <lineage>
        <taxon>Eukaryota</taxon>
        <taxon>Viridiplantae</taxon>
        <taxon>Streptophyta</taxon>
        <taxon>Embryophyta</taxon>
        <taxon>Tracheophyta</taxon>
        <taxon>Spermatophyta</taxon>
        <taxon>Magnoliopsida</taxon>
        <taxon>eudicotyledons</taxon>
        <taxon>Gunneridae</taxon>
        <taxon>Pentapetalae</taxon>
        <taxon>asterids</taxon>
        <taxon>lamiids</taxon>
        <taxon>Solanales</taxon>
        <taxon>Convolvulaceae</taxon>
        <taxon>Cuscuteae</taxon>
        <taxon>Cuscuta</taxon>
        <taxon>Cuscuta subgen. Grammica</taxon>
        <taxon>Cuscuta sect. Cleistogrammica</taxon>
    </lineage>
</organism>
<dbReference type="InterPro" id="IPR018247">
    <property type="entry name" value="EF_Hand_1_Ca_BS"/>
</dbReference>
<dbReference type="SMART" id="SM00054">
    <property type="entry name" value="EFh"/>
    <property type="match status" value="4"/>
</dbReference>
<comment type="caution">
    <text evidence="7">The sequence shown here is derived from an EMBL/GenBank/DDBJ whole genome shotgun (WGS) entry which is preliminary data.</text>
</comment>
<evidence type="ECO:0000256" key="3">
    <source>
        <dbReference type="ARBA" id="ARBA00022737"/>
    </source>
</evidence>
<dbReference type="PANTHER" id="PTHR10891">
    <property type="entry name" value="EF-HAND CALCIUM-BINDING DOMAIN CONTAINING PROTEIN"/>
    <property type="match status" value="1"/>
</dbReference>
<reference evidence="7 8" key="1">
    <citation type="submission" date="2018-06" db="EMBL/GenBank/DDBJ databases">
        <title>The Genome of Cuscuta australis (Dodder) Provides Insight into the Evolution of Plant Parasitism.</title>
        <authorList>
            <person name="Liu H."/>
        </authorList>
    </citation>
    <scope>NUCLEOTIDE SEQUENCE [LARGE SCALE GENOMIC DNA]</scope>
    <source>
        <strain evidence="8">cv. Yunnan</strain>
        <tissue evidence="7">Vines</tissue>
    </source>
</reference>
<dbReference type="Pfam" id="PF13499">
    <property type="entry name" value="EF-hand_7"/>
    <property type="match status" value="2"/>
</dbReference>
<evidence type="ECO:0000256" key="1">
    <source>
        <dbReference type="ARBA" id="ARBA00003291"/>
    </source>
</evidence>
<dbReference type="FunFam" id="1.10.238.10:FF:000089">
    <property type="entry name" value="calmodulin-like protein 3"/>
    <property type="match status" value="1"/>
</dbReference>
<dbReference type="Gene3D" id="1.10.238.10">
    <property type="entry name" value="EF-hand"/>
    <property type="match status" value="2"/>
</dbReference>
<evidence type="ECO:0000313" key="7">
    <source>
        <dbReference type="EMBL" id="RAL41483.1"/>
    </source>
</evidence>